<reference evidence="1" key="3">
    <citation type="submission" date="2020-12" db="UniProtKB">
        <authorList>
            <consortium name="EnsemblPlants"/>
        </authorList>
    </citation>
    <scope>IDENTIFICATION</scope>
</reference>
<dbReference type="AlphaFoldDB" id="A0A7I4CNB3"/>
<reference evidence="1 2" key="1">
    <citation type="journal article" date="2008" name="Science">
        <title>The Physcomitrella genome reveals evolutionary insights into the conquest of land by plants.</title>
        <authorList>
            <person name="Rensing S."/>
            <person name="Lang D."/>
            <person name="Zimmer A."/>
            <person name="Terry A."/>
            <person name="Salamov A."/>
            <person name="Shapiro H."/>
            <person name="Nishiyama T."/>
            <person name="Perroud P.-F."/>
            <person name="Lindquist E."/>
            <person name="Kamisugi Y."/>
            <person name="Tanahashi T."/>
            <person name="Sakakibara K."/>
            <person name="Fujita T."/>
            <person name="Oishi K."/>
            <person name="Shin-I T."/>
            <person name="Kuroki Y."/>
            <person name="Toyoda A."/>
            <person name="Suzuki Y."/>
            <person name="Hashimoto A."/>
            <person name="Yamaguchi K."/>
            <person name="Sugano A."/>
            <person name="Kohara Y."/>
            <person name="Fujiyama A."/>
            <person name="Anterola A."/>
            <person name="Aoki S."/>
            <person name="Ashton N."/>
            <person name="Barbazuk W.B."/>
            <person name="Barker E."/>
            <person name="Bennetzen J."/>
            <person name="Bezanilla M."/>
            <person name="Blankenship R."/>
            <person name="Cho S.H."/>
            <person name="Dutcher S."/>
            <person name="Estelle M."/>
            <person name="Fawcett J.A."/>
            <person name="Gundlach H."/>
            <person name="Hanada K."/>
            <person name="Heyl A."/>
            <person name="Hicks K.A."/>
            <person name="Hugh J."/>
            <person name="Lohr M."/>
            <person name="Mayer K."/>
            <person name="Melkozernov A."/>
            <person name="Murata T."/>
            <person name="Nelson D."/>
            <person name="Pils B."/>
            <person name="Prigge M."/>
            <person name="Reiss B."/>
            <person name="Renner T."/>
            <person name="Rombauts S."/>
            <person name="Rushton P."/>
            <person name="Sanderfoot A."/>
            <person name="Schween G."/>
            <person name="Shiu S.-H."/>
            <person name="Stueber K."/>
            <person name="Theodoulou F.L."/>
            <person name="Tu H."/>
            <person name="Van de Peer Y."/>
            <person name="Verrier P.J."/>
            <person name="Waters E."/>
            <person name="Wood A."/>
            <person name="Yang L."/>
            <person name="Cove D."/>
            <person name="Cuming A."/>
            <person name="Hasebe M."/>
            <person name="Lucas S."/>
            <person name="Mishler D.B."/>
            <person name="Reski R."/>
            <person name="Grigoriev I."/>
            <person name="Quatrano R.S."/>
            <person name="Boore J.L."/>
        </authorList>
    </citation>
    <scope>NUCLEOTIDE SEQUENCE [LARGE SCALE GENOMIC DNA]</scope>
    <source>
        <strain evidence="1 2">cv. Gransden 2004</strain>
    </source>
</reference>
<dbReference type="Gramene" id="Pp3c24_19580V3.2">
    <property type="protein sequence ID" value="Pp3c24_19580V3.2"/>
    <property type="gene ID" value="Pp3c24_19580"/>
</dbReference>
<dbReference type="InParanoid" id="A0A7I4CNB3"/>
<dbReference type="EMBL" id="ABEU02000024">
    <property type="status" value="NOT_ANNOTATED_CDS"/>
    <property type="molecule type" value="Genomic_DNA"/>
</dbReference>
<dbReference type="Proteomes" id="UP000006727">
    <property type="component" value="Chromosome 24"/>
</dbReference>
<sequence length="233" mass="26155">MTSVKSFLMAPFTLTLRSMSIFSELTESLSYAWEVCVGIWKDVGCPCVASLRGRKLVELCPCLGDYQTFEECVFGRFGCWIIAEPAQKIPTVMAMDEQEQRYQIEVCMSLERSARRSCLMSSNNSLKNSIGTPSAPAALPAGRSFTAVQSSWRVGGSILAGGCLRLSQVKCFCVSLQKESARMLSWSPRRTSLKLERTSVRYALVLRRWERPITWAQRAVFVLLLSIWLSVPK</sequence>
<evidence type="ECO:0000313" key="1">
    <source>
        <dbReference type="EnsemblPlants" id="Pp3c24_19580V3.2"/>
    </source>
</evidence>
<protein>
    <submittedName>
        <fullName evidence="1">Uncharacterized protein</fullName>
    </submittedName>
</protein>
<organism evidence="1 2">
    <name type="scientific">Physcomitrium patens</name>
    <name type="common">Spreading-leaved earth moss</name>
    <name type="synonym">Physcomitrella patens</name>
    <dbReference type="NCBI Taxonomy" id="3218"/>
    <lineage>
        <taxon>Eukaryota</taxon>
        <taxon>Viridiplantae</taxon>
        <taxon>Streptophyta</taxon>
        <taxon>Embryophyta</taxon>
        <taxon>Bryophyta</taxon>
        <taxon>Bryophytina</taxon>
        <taxon>Bryopsida</taxon>
        <taxon>Funariidae</taxon>
        <taxon>Funariales</taxon>
        <taxon>Funariaceae</taxon>
        <taxon>Physcomitrium</taxon>
    </lineage>
</organism>
<accession>A0A7I4CNB3</accession>
<reference evidence="1 2" key="2">
    <citation type="journal article" date="2018" name="Plant J.">
        <title>The Physcomitrella patens chromosome-scale assembly reveals moss genome structure and evolution.</title>
        <authorList>
            <person name="Lang D."/>
            <person name="Ullrich K.K."/>
            <person name="Murat F."/>
            <person name="Fuchs J."/>
            <person name="Jenkins J."/>
            <person name="Haas F.B."/>
            <person name="Piednoel M."/>
            <person name="Gundlach H."/>
            <person name="Van Bel M."/>
            <person name="Meyberg R."/>
            <person name="Vives C."/>
            <person name="Morata J."/>
            <person name="Symeonidi A."/>
            <person name="Hiss M."/>
            <person name="Muchero W."/>
            <person name="Kamisugi Y."/>
            <person name="Saleh O."/>
            <person name="Blanc G."/>
            <person name="Decker E.L."/>
            <person name="van Gessel N."/>
            <person name="Grimwood J."/>
            <person name="Hayes R.D."/>
            <person name="Graham S.W."/>
            <person name="Gunter L.E."/>
            <person name="McDaniel S.F."/>
            <person name="Hoernstein S.N.W."/>
            <person name="Larsson A."/>
            <person name="Li F.W."/>
            <person name="Perroud P.F."/>
            <person name="Phillips J."/>
            <person name="Ranjan P."/>
            <person name="Rokshar D.S."/>
            <person name="Rothfels C.J."/>
            <person name="Schneider L."/>
            <person name="Shu S."/>
            <person name="Stevenson D.W."/>
            <person name="Thummler F."/>
            <person name="Tillich M."/>
            <person name="Villarreal Aguilar J.C."/>
            <person name="Widiez T."/>
            <person name="Wong G.K."/>
            <person name="Wymore A."/>
            <person name="Zhang Y."/>
            <person name="Zimmer A.D."/>
            <person name="Quatrano R.S."/>
            <person name="Mayer K.F.X."/>
            <person name="Goodstein D."/>
            <person name="Casacuberta J.M."/>
            <person name="Vandepoele K."/>
            <person name="Reski R."/>
            <person name="Cuming A.C."/>
            <person name="Tuskan G.A."/>
            <person name="Maumus F."/>
            <person name="Salse J."/>
            <person name="Schmutz J."/>
            <person name="Rensing S.A."/>
        </authorList>
    </citation>
    <scope>NUCLEOTIDE SEQUENCE [LARGE SCALE GENOMIC DNA]</scope>
    <source>
        <strain evidence="1 2">cv. Gransden 2004</strain>
    </source>
</reference>
<evidence type="ECO:0000313" key="2">
    <source>
        <dbReference type="Proteomes" id="UP000006727"/>
    </source>
</evidence>
<name>A0A7I4CNB3_PHYPA</name>
<proteinExistence type="predicted"/>
<dbReference type="EnsemblPlants" id="Pp3c24_19580V3.2">
    <property type="protein sequence ID" value="Pp3c24_19580V3.2"/>
    <property type="gene ID" value="Pp3c24_19580"/>
</dbReference>
<keyword evidence="2" id="KW-1185">Reference proteome</keyword>